<dbReference type="EMBL" id="JAIWYP010000008">
    <property type="protein sequence ID" value="KAH3780505.1"/>
    <property type="molecule type" value="Genomic_DNA"/>
</dbReference>
<evidence type="ECO:0000313" key="1">
    <source>
        <dbReference type="EMBL" id="KAH3780505.1"/>
    </source>
</evidence>
<accession>A0A9D4EIU9</accession>
<evidence type="ECO:0000313" key="2">
    <source>
        <dbReference type="Proteomes" id="UP000828390"/>
    </source>
</evidence>
<keyword evidence="2" id="KW-1185">Reference proteome</keyword>
<comment type="caution">
    <text evidence="1">The sequence shown here is derived from an EMBL/GenBank/DDBJ whole genome shotgun (WGS) entry which is preliminary data.</text>
</comment>
<gene>
    <name evidence="1" type="ORF">DPMN_158321</name>
</gene>
<proteinExistence type="predicted"/>
<sequence>MLQDENVREPEKDISWETYDFVNIDVKGRTKRKLMLIKKKTAAKEMFSYFRSQLESFTQHQFSANWQINKPNSLKQCLLT</sequence>
<reference evidence="1" key="2">
    <citation type="submission" date="2020-11" db="EMBL/GenBank/DDBJ databases">
        <authorList>
            <person name="McCartney M.A."/>
            <person name="Auch B."/>
            <person name="Kono T."/>
            <person name="Mallez S."/>
            <person name="Becker A."/>
            <person name="Gohl D.M."/>
            <person name="Silverstein K.A.T."/>
            <person name="Koren S."/>
            <person name="Bechman K.B."/>
            <person name="Herman A."/>
            <person name="Abrahante J.E."/>
            <person name="Garbe J."/>
        </authorList>
    </citation>
    <scope>NUCLEOTIDE SEQUENCE</scope>
    <source>
        <strain evidence="1">Duluth1</strain>
        <tissue evidence="1">Whole animal</tissue>
    </source>
</reference>
<protein>
    <submittedName>
        <fullName evidence="1">Uncharacterized protein</fullName>
    </submittedName>
</protein>
<dbReference type="Proteomes" id="UP000828390">
    <property type="component" value="Unassembled WGS sequence"/>
</dbReference>
<organism evidence="1 2">
    <name type="scientific">Dreissena polymorpha</name>
    <name type="common">Zebra mussel</name>
    <name type="synonym">Mytilus polymorpha</name>
    <dbReference type="NCBI Taxonomy" id="45954"/>
    <lineage>
        <taxon>Eukaryota</taxon>
        <taxon>Metazoa</taxon>
        <taxon>Spiralia</taxon>
        <taxon>Lophotrochozoa</taxon>
        <taxon>Mollusca</taxon>
        <taxon>Bivalvia</taxon>
        <taxon>Autobranchia</taxon>
        <taxon>Heteroconchia</taxon>
        <taxon>Euheterodonta</taxon>
        <taxon>Imparidentia</taxon>
        <taxon>Neoheterodontei</taxon>
        <taxon>Myida</taxon>
        <taxon>Dreissenoidea</taxon>
        <taxon>Dreissenidae</taxon>
        <taxon>Dreissena</taxon>
    </lineage>
</organism>
<name>A0A9D4EIU9_DREPO</name>
<reference evidence="1" key="1">
    <citation type="journal article" date="2019" name="bioRxiv">
        <title>The Genome of the Zebra Mussel, Dreissena polymorpha: A Resource for Invasive Species Research.</title>
        <authorList>
            <person name="McCartney M.A."/>
            <person name="Auch B."/>
            <person name="Kono T."/>
            <person name="Mallez S."/>
            <person name="Zhang Y."/>
            <person name="Obille A."/>
            <person name="Becker A."/>
            <person name="Abrahante J.E."/>
            <person name="Garbe J."/>
            <person name="Badalamenti J.P."/>
            <person name="Herman A."/>
            <person name="Mangelson H."/>
            <person name="Liachko I."/>
            <person name="Sullivan S."/>
            <person name="Sone E.D."/>
            <person name="Koren S."/>
            <person name="Silverstein K.A.T."/>
            <person name="Beckman K.B."/>
            <person name="Gohl D.M."/>
        </authorList>
    </citation>
    <scope>NUCLEOTIDE SEQUENCE</scope>
    <source>
        <strain evidence="1">Duluth1</strain>
        <tissue evidence="1">Whole animal</tissue>
    </source>
</reference>
<dbReference type="AlphaFoldDB" id="A0A9D4EIU9"/>